<keyword evidence="1" id="KW-1133">Transmembrane helix</keyword>
<evidence type="ECO:0000313" key="2">
    <source>
        <dbReference type="EMBL" id="KAL0631609.1"/>
    </source>
</evidence>
<dbReference type="Gene3D" id="2.120.10.80">
    <property type="entry name" value="Kelch-type beta propeller"/>
    <property type="match status" value="1"/>
</dbReference>
<gene>
    <name evidence="2" type="ORF">Q9L58_009525</name>
</gene>
<dbReference type="SUPFAM" id="SSF50965">
    <property type="entry name" value="Galactose oxidase, central domain"/>
    <property type="match status" value="1"/>
</dbReference>
<reference evidence="2 3" key="1">
    <citation type="submission" date="2024-02" db="EMBL/GenBank/DDBJ databases">
        <title>Discinaceae phylogenomics.</title>
        <authorList>
            <person name="Dirks A.C."/>
            <person name="James T.Y."/>
        </authorList>
    </citation>
    <scope>NUCLEOTIDE SEQUENCE [LARGE SCALE GENOMIC DNA]</scope>
    <source>
        <strain evidence="2 3">ACD0624</strain>
    </source>
</reference>
<organism evidence="2 3">
    <name type="scientific">Discina gigas</name>
    <dbReference type="NCBI Taxonomy" id="1032678"/>
    <lineage>
        <taxon>Eukaryota</taxon>
        <taxon>Fungi</taxon>
        <taxon>Dikarya</taxon>
        <taxon>Ascomycota</taxon>
        <taxon>Pezizomycotina</taxon>
        <taxon>Pezizomycetes</taxon>
        <taxon>Pezizales</taxon>
        <taxon>Discinaceae</taxon>
        <taxon>Discina</taxon>
    </lineage>
</organism>
<accession>A0ABR3G6Q8</accession>
<name>A0ABR3G6Q8_9PEZI</name>
<dbReference type="InterPro" id="IPR015915">
    <property type="entry name" value="Kelch-typ_b-propeller"/>
</dbReference>
<dbReference type="InterPro" id="IPR011043">
    <property type="entry name" value="Gal_Oxase/kelch_b-propeller"/>
</dbReference>
<proteinExistence type="predicted"/>
<keyword evidence="1" id="KW-0472">Membrane</keyword>
<dbReference type="EMBL" id="JBBBZM010000229">
    <property type="protein sequence ID" value="KAL0631609.1"/>
    <property type="molecule type" value="Genomic_DNA"/>
</dbReference>
<keyword evidence="3" id="KW-1185">Reference proteome</keyword>
<sequence length="295" mass="31667">MDEVYVYDIASEVWFLQKTSGDTPLGREESCAAVVSVPDGSSHQIHIYGGSLAGDIDRVPLLENYYVLSVPGFVYTKVTTTSKPRVSATCQRLGSHKMIVIGGRDEDFGTGCDNLFEVIDLNTFAVVDDLRDDGEYQIPSVVVSAIGGGPTGGATMLNPVGGFQPGLESVFAKKYISVPLTANDTTLEPDSKNEGSKTSIGAIVGGVIAGFFAATLLFAVVWWRRRGSKTFEVESSTSEEYGNPYAEMEALHRSVPEMESIPRSLPEMETPMSSRAELDAGPVVIPELDAGPVNR</sequence>
<comment type="caution">
    <text evidence="2">The sequence shown here is derived from an EMBL/GenBank/DDBJ whole genome shotgun (WGS) entry which is preliminary data.</text>
</comment>
<feature type="transmembrane region" description="Helical" evidence="1">
    <location>
        <begin position="200"/>
        <end position="223"/>
    </location>
</feature>
<dbReference type="Proteomes" id="UP001447188">
    <property type="component" value="Unassembled WGS sequence"/>
</dbReference>
<protein>
    <submittedName>
        <fullName evidence="2">Uncharacterized protein</fullName>
    </submittedName>
</protein>
<evidence type="ECO:0000256" key="1">
    <source>
        <dbReference type="SAM" id="Phobius"/>
    </source>
</evidence>
<evidence type="ECO:0000313" key="3">
    <source>
        <dbReference type="Proteomes" id="UP001447188"/>
    </source>
</evidence>
<keyword evidence="1" id="KW-0812">Transmembrane</keyword>